<evidence type="ECO:0008006" key="4">
    <source>
        <dbReference type="Google" id="ProtNLM"/>
    </source>
</evidence>
<keyword evidence="3" id="KW-1185">Reference proteome</keyword>
<dbReference type="AlphaFoldDB" id="M1DTL5"/>
<evidence type="ECO:0000256" key="1">
    <source>
        <dbReference type="SAM" id="Phobius"/>
    </source>
</evidence>
<sequence>MSSKVEVEVTKDDDEIKVTGESEIATDKEVEITKKVVPCLDLHLSSHKEISVGGSLDEVSRCRRMTRRLAFLLFHRCFVLAFIIFTFWTIGRNSTASRNYSAKRRLLLSSPFLSFSFRASRTGTKGRVYPFGESPSVLGDAQASASSFF</sequence>
<dbReference type="Proteomes" id="UP000011115">
    <property type="component" value="Unassembled WGS sequence"/>
</dbReference>
<name>M1DTL5_SOLTU</name>
<protein>
    <recommendedName>
        <fullName evidence="4">Transmembrane protein</fullName>
    </recommendedName>
</protein>
<dbReference type="HOGENOM" id="CLU_1752921_0_0_1"/>
<dbReference type="PaxDb" id="4113-PGSC0003DMT400094189"/>
<dbReference type="Gramene" id="PGSC0003DMT400094189">
    <property type="protein sequence ID" value="PGSC0003DMT400094189"/>
    <property type="gene ID" value="PGSC0003DMG400043760"/>
</dbReference>
<reference evidence="2" key="2">
    <citation type="submission" date="2015-06" db="UniProtKB">
        <authorList>
            <consortium name="EnsemblPlants"/>
        </authorList>
    </citation>
    <scope>IDENTIFICATION</scope>
    <source>
        <strain evidence="2">DM1-3 516 R44</strain>
    </source>
</reference>
<evidence type="ECO:0000313" key="2">
    <source>
        <dbReference type="EnsemblPlants" id="PGSC0003DMT400094189"/>
    </source>
</evidence>
<organism evidence="2 3">
    <name type="scientific">Solanum tuberosum</name>
    <name type="common">Potato</name>
    <dbReference type="NCBI Taxonomy" id="4113"/>
    <lineage>
        <taxon>Eukaryota</taxon>
        <taxon>Viridiplantae</taxon>
        <taxon>Streptophyta</taxon>
        <taxon>Embryophyta</taxon>
        <taxon>Tracheophyta</taxon>
        <taxon>Spermatophyta</taxon>
        <taxon>Magnoliopsida</taxon>
        <taxon>eudicotyledons</taxon>
        <taxon>Gunneridae</taxon>
        <taxon>Pentapetalae</taxon>
        <taxon>asterids</taxon>
        <taxon>lamiids</taxon>
        <taxon>Solanales</taxon>
        <taxon>Solanaceae</taxon>
        <taxon>Solanoideae</taxon>
        <taxon>Solaneae</taxon>
        <taxon>Solanum</taxon>
    </lineage>
</organism>
<feature type="transmembrane region" description="Helical" evidence="1">
    <location>
        <begin position="69"/>
        <end position="90"/>
    </location>
</feature>
<keyword evidence="1" id="KW-0472">Membrane</keyword>
<accession>M1DTL5</accession>
<keyword evidence="1" id="KW-0812">Transmembrane</keyword>
<evidence type="ECO:0000313" key="3">
    <source>
        <dbReference type="Proteomes" id="UP000011115"/>
    </source>
</evidence>
<dbReference type="EnsemblPlants" id="PGSC0003DMT400094189">
    <property type="protein sequence ID" value="PGSC0003DMT400094189"/>
    <property type="gene ID" value="PGSC0003DMG400043760"/>
</dbReference>
<keyword evidence="1" id="KW-1133">Transmembrane helix</keyword>
<reference evidence="3" key="1">
    <citation type="journal article" date="2011" name="Nature">
        <title>Genome sequence and analysis of the tuber crop potato.</title>
        <authorList>
            <consortium name="The Potato Genome Sequencing Consortium"/>
        </authorList>
    </citation>
    <scope>NUCLEOTIDE SEQUENCE [LARGE SCALE GENOMIC DNA]</scope>
    <source>
        <strain evidence="3">cv. DM1-3 516 R44</strain>
    </source>
</reference>
<dbReference type="InParanoid" id="M1DTL5"/>
<proteinExistence type="predicted"/>